<dbReference type="CDD" id="cd06225">
    <property type="entry name" value="HAMP"/>
    <property type="match status" value="1"/>
</dbReference>
<sequence>MKNKIFSIRHKLVLSLTLIILTFIIAIVLITGYTSRRNCLTRFYNRTSSELNHIDYSVSVFFNNTKSVLSTLSEHSDVRNADDSLHRYYLDKENIKAADTIKSENEKTLTALFKHFLGRFDEYVEVYLGTKWGGYATSFDGEMSAGYDPRKRSWYVLASEAGGKTILTKAYLSTVGDIVVCLSRSVYSFKNEFIGNMSIELTLNTLTDMISKSKIGETGYVILVQDDDVILADPKHKEFNFKKLNETGVKDMAKLVSLKNSGAKIFMDNKNWFTQVHTIEGLNWKLIAVQSEEEVLLEHAKMLKLIIGIGAVSLVLFIIAALLFISGITKPIRRMVNALRDISEGDGNLNVRLPVKGNDEITKLSEYFNKTIGKIGVAIKSALENTNAMRSIGKQLAENMGETSDSITRIKGSVDNIQLQIENQTANIASTSHAVDLIVKTIEILDSQIDTQASSVTESSSAVLQMVENVRMVSGILEKNKDLIEKLEEKSQEAKISAASSAKITQEISLESESLVEAGNVIQHIASQTNLLAMNAAIEAAHAGEAGKGFAVVADEIRKLSEESSTQGKTITSVLKDLKSKIDKIAESSVRVERLFTESFELTESVRIQEETVMNAMYEQSSGSDQLLQAMENITGVTEAVRLGSHDILSGSNHISKEMHSLTGVTDNITSGMAAVVSGVEKINKVACEVSGISRKNEENIENLAEEMSQFKV</sequence>
<dbReference type="SMART" id="SM00283">
    <property type="entry name" value="MA"/>
    <property type="match status" value="1"/>
</dbReference>
<evidence type="ECO:0000256" key="1">
    <source>
        <dbReference type="ARBA" id="ARBA00004651"/>
    </source>
</evidence>
<evidence type="ECO:0000256" key="3">
    <source>
        <dbReference type="ARBA" id="ARBA00022500"/>
    </source>
</evidence>
<evidence type="ECO:0000256" key="10">
    <source>
        <dbReference type="SAM" id="Phobius"/>
    </source>
</evidence>
<dbReference type="PRINTS" id="PR00260">
    <property type="entry name" value="CHEMTRNSDUCR"/>
</dbReference>
<dbReference type="Gene3D" id="1.10.8.500">
    <property type="entry name" value="HAMP domain in histidine kinase"/>
    <property type="match status" value="1"/>
</dbReference>
<dbReference type="AlphaFoldDB" id="A0A7S7AX32"/>
<dbReference type="EMBL" id="CP061839">
    <property type="protein sequence ID" value="QOW61552.1"/>
    <property type="molecule type" value="Genomic_DNA"/>
</dbReference>
<dbReference type="SUPFAM" id="SSF58104">
    <property type="entry name" value="Methyl-accepting chemotaxis protein (MCP) signaling domain"/>
    <property type="match status" value="1"/>
</dbReference>
<dbReference type="RefSeq" id="WP_194077055.1">
    <property type="nucleotide sequence ID" value="NZ_CP045670.1"/>
</dbReference>
<dbReference type="Pfam" id="PF02743">
    <property type="entry name" value="dCache_1"/>
    <property type="match status" value="1"/>
</dbReference>
<evidence type="ECO:0000259" key="12">
    <source>
        <dbReference type="PROSITE" id="PS50885"/>
    </source>
</evidence>
<keyword evidence="2" id="KW-1003">Cell membrane</keyword>
<feature type="domain" description="Methyl-accepting transducer" evidence="11">
    <location>
        <begin position="427"/>
        <end position="649"/>
    </location>
</feature>
<accession>A0A7S7AX32</accession>
<feature type="domain" description="HAMP" evidence="12">
    <location>
        <begin position="326"/>
        <end position="380"/>
    </location>
</feature>
<comment type="similarity">
    <text evidence="8">Belongs to the methyl-accepting chemotaxis (MCP) protein family.</text>
</comment>
<dbReference type="Proteomes" id="UP000593915">
    <property type="component" value="Chromosome"/>
</dbReference>
<feature type="transmembrane region" description="Helical" evidence="10">
    <location>
        <begin position="305"/>
        <end position="325"/>
    </location>
</feature>
<keyword evidence="7 9" id="KW-0807">Transducer</keyword>
<evidence type="ECO:0000256" key="8">
    <source>
        <dbReference type="ARBA" id="ARBA00029447"/>
    </source>
</evidence>
<dbReference type="GO" id="GO:0004888">
    <property type="term" value="F:transmembrane signaling receptor activity"/>
    <property type="evidence" value="ECO:0007669"/>
    <property type="project" value="InterPro"/>
</dbReference>
<evidence type="ECO:0000256" key="7">
    <source>
        <dbReference type="ARBA" id="ARBA00023224"/>
    </source>
</evidence>
<evidence type="ECO:0000256" key="2">
    <source>
        <dbReference type="ARBA" id="ARBA00022475"/>
    </source>
</evidence>
<dbReference type="InterPro" id="IPR004090">
    <property type="entry name" value="Chemotax_Me-accpt_rcpt"/>
</dbReference>
<dbReference type="Gene3D" id="1.10.287.950">
    <property type="entry name" value="Methyl-accepting chemotaxis protein"/>
    <property type="match status" value="1"/>
</dbReference>
<keyword evidence="4 10" id="KW-0812">Transmembrane</keyword>
<dbReference type="SMART" id="SM00304">
    <property type="entry name" value="HAMP"/>
    <property type="match status" value="1"/>
</dbReference>
<dbReference type="GO" id="GO:0006935">
    <property type="term" value="P:chemotaxis"/>
    <property type="evidence" value="ECO:0007669"/>
    <property type="project" value="UniProtKB-KW"/>
</dbReference>
<evidence type="ECO:0000313" key="14">
    <source>
        <dbReference type="Proteomes" id="UP000593915"/>
    </source>
</evidence>
<reference evidence="13 14" key="1">
    <citation type="submission" date="2020-09" db="EMBL/GenBank/DDBJ databases">
        <title>Characterization of Treponema spp. from bovine digital dermatitis in Korea.</title>
        <authorList>
            <person name="Espiritu H.M."/>
            <person name="Cho Y.I."/>
            <person name="Mamuad L."/>
        </authorList>
    </citation>
    <scope>NUCLEOTIDE SEQUENCE [LARGE SCALE GENOMIC DNA]</scope>
    <source>
        <strain evidence="13 14">KS1</strain>
    </source>
</reference>
<gene>
    <name evidence="13" type="ORF">IFE08_03965</name>
</gene>
<feature type="transmembrane region" description="Helical" evidence="10">
    <location>
        <begin position="12"/>
        <end position="33"/>
    </location>
</feature>
<keyword evidence="3" id="KW-0145">Chemotaxis</keyword>
<dbReference type="InterPro" id="IPR004089">
    <property type="entry name" value="MCPsignal_dom"/>
</dbReference>
<dbReference type="InterPro" id="IPR003660">
    <property type="entry name" value="HAMP_dom"/>
</dbReference>
<evidence type="ECO:0000256" key="9">
    <source>
        <dbReference type="PROSITE-ProRule" id="PRU00284"/>
    </source>
</evidence>
<evidence type="ECO:0000256" key="6">
    <source>
        <dbReference type="ARBA" id="ARBA00023136"/>
    </source>
</evidence>
<dbReference type="PROSITE" id="PS50885">
    <property type="entry name" value="HAMP"/>
    <property type="match status" value="1"/>
</dbReference>
<evidence type="ECO:0000313" key="13">
    <source>
        <dbReference type="EMBL" id="QOW61552.1"/>
    </source>
</evidence>
<comment type="subcellular location">
    <subcellularLocation>
        <location evidence="1">Cell membrane</location>
        <topology evidence="1">Multi-pass membrane protein</topology>
    </subcellularLocation>
</comment>
<keyword evidence="5 10" id="KW-1133">Transmembrane helix</keyword>
<dbReference type="CDD" id="cd12912">
    <property type="entry name" value="PDC2_MCP_like"/>
    <property type="match status" value="1"/>
</dbReference>
<protein>
    <submittedName>
        <fullName evidence="13">Methyl-accepting chemotaxis protein</fullName>
    </submittedName>
</protein>
<dbReference type="CDD" id="cd18773">
    <property type="entry name" value="PDC1_HK_sensor"/>
    <property type="match status" value="1"/>
</dbReference>
<dbReference type="Gene3D" id="3.30.450.20">
    <property type="entry name" value="PAS domain"/>
    <property type="match status" value="2"/>
</dbReference>
<evidence type="ECO:0000259" key="11">
    <source>
        <dbReference type="PROSITE" id="PS50111"/>
    </source>
</evidence>
<evidence type="ECO:0000256" key="4">
    <source>
        <dbReference type="ARBA" id="ARBA00022692"/>
    </source>
</evidence>
<dbReference type="PANTHER" id="PTHR32089:SF112">
    <property type="entry name" value="LYSOZYME-LIKE PROTEIN-RELATED"/>
    <property type="match status" value="1"/>
</dbReference>
<dbReference type="PANTHER" id="PTHR32089">
    <property type="entry name" value="METHYL-ACCEPTING CHEMOTAXIS PROTEIN MCPB"/>
    <property type="match status" value="1"/>
</dbReference>
<dbReference type="InterPro" id="IPR033479">
    <property type="entry name" value="dCache_1"/>
</dbReference>
<name>A0A7S7AX32_9SPIR</name>
<proteinExistence type="inferred from homology"/>
<dbReference type="GO" id="GO:0005886">
    <property type="term" value="C:plasma membrane"/>
    <property type="evidence" value="ECO:0007669"/>
    <property type="project" value="UniProtKB-SubCell"/>
</dbReference>
<dbReference type="Pfam" id="PF00015">
    <property type="entry name" value="MCPsignal"/>
    <property type="match status" value="1"/>
</dbReference>
<dbReference type="Pfam" id="PF00672">
    <property type="entry name" value="HAMP"/>
    <property type="match status" value="1"/>
</dbReference>
<dbReference type="GO" id="GO:0007165">
    <property type="term" value="P:signal transduction"/>
    <property type="evidence" value="ECO:0007669"/>
    <property type="project" value="UniProtKB-KW"/>
</dbReference>
<dbReference type="PROSITE" id="PS50111">
    <property type="entry name" value="CHEMOTAXIS_TRANSDUC_2"/>
    <property type="match status" value="1"/>
</dbReference>
<evidence type="ECO:0000256" key="5">
    <source>
        <dbReference type="ARBA" id="ARBA00022989"/>
    </source>
</evidence>
<keyword evidence="6 10" id="KW-0472">Membrane</keyword>
<organism evidence="13 14">
    <name type="scientific">Treponema pedis</name>
    <dbReference type="NCBI Taxonomy" id="409322"/>
    <lineage>
        <taxon>Bacteria</taxon>
        <taxon>Pseudomonadati</taxon>
        <taxon>Spirochaetota</taxon>
        <taxon>Spirochaetia</taxon>
        <taxon>Spirochaetales</taxon>
        <taxon>Treponemataceae</taxon>
        <taxon>Treponema</taxon>
    </lineage>
</organism>